<evidence type="ECO:0000313" key="4">
    <source>
        <dbReference type="EMBL" id="NML95860.1"/>
    </source>
</evidence>
<sequence>MSPDPALSVDIAVRRGDRLIETRFAATAGITALFGPSGAGKTSVLDAIAGLVRPARGRIALGGEVLFDAARGIDLAPEKRHCGVVFQDLRLFPHRTVRDNLLYGQRLADPAAQLLSLDEACAFLGIGALLDRRPRTLSGGEAQRVAIGRALLRGPRLLLLDEPLSSLDAARREEIMVVIERIRDQLALPMVLVSHRVDEVERLASEVVSLDVLAEPA</sequence>
<evidence type="ECO:0000256" key="1">
    <source>
        <dbReference type="ARBA" id="ARBA00022741"/>
    </source>
</evidence>
<dbReference type="PROSITE" id="PS50893">
    <property type="entry name" value="ABC_TRANSPORTER_2"/>
    <property type="match status" value="1"/>
</dbReference>
<gene>
    <name evidence="4" type="ORF">HHL27_19480</name>
</gene>
<dbReference type="InterPro" id="IPR017871">
    <property type="entry name" value="ABC_transporter-like_CS"/>
</dbReference>
<dbReference type="SUPFAM" id="SSF52540">
    <property type="entry name" value="P-loop containing nucleoside triphosphate hydrolases"/>
    <property type="match status" value="1"/>
</dbReference>
<dbReference type="InterPro" id="IPR003593">
    <property type="entry name" value="AAA+_ATPase"/>
</dbReference>
<evidence type="ECO:0000256" key="2">
    <source>
        <dbReference type="ARBA" id="ARBA00022840"/>
    </source>
</evidence>
<accession>A0A7Y0BTA1</accession>
<comment type="caution">
    <text evidence="4">The sequence shown here is derived from an EMBL/GenBank/DDBJ whole genome shotgun (WGS) entry which is preliminary data.</text>
</comment>
<dbReference type="AlphaFoldDB" id="A0A7Y0BTA1"/>
<dbReference type="PROSITE" id="PS00211">
    <property type="entry name" value="ABC_TRANSPORTER_1"/>
    <property type="match status" value="1"/>
</dbReference>
<dbReference type="Pfam" id="PF00005">
    <property type="entry name" value="ABC_tran"/>
    <property type="match status" value="1"/>
</dbReference>
<keyword evidence="5" id="KW-1185">Reference proteome</keyword>
<proteinExistence type="predicted"/>
<dbReference type="GO" id="GO:0005524">
    <property type="term" value="F:ATP binding"/>
    <property type="evidence" value="ECO:0007669"/>
    <property type="project" value="UniProtKB-KW"/>
</dbReference>
<dbReference type="PANTHER" id="PTHR43514:SF4">
    <property type="entry name" value="ABC TRANSPORTER I FAMILY MEMBER 10"/>
    <property type="match status" value="1"/>
</dbReference>
<dbReference type="InterPro" id="IPR003439">
    <property type="entry name" value="ABC_transporter-like_ATP-bd"/>
</dbReference>
<dbReference type="InterPro" id="IPR050334">
    <property type="entry name" value="Molybdenum_import_ModC"/>
</dbReference>
<evidence type="ECO:0000259" key="3">
    <source>
        <dbReference type="PROSITE" id="PS50893"/>
    </source>
</evidence>
<evidence type="ECO:0000313" key="5">
    <source>
        <dbReference type="Proteomes" id="UP000583556"/>
    </source>
</evidence>
<dbReference type="EMBL" id="JABBGM010000013">
    <property type="protein sequence ID" value="NML95860.1"/>
    <property type="molecule type" value="Genomic_DNA"/>
</dbReference>
<feature type="domain" description="ABC transporter" evidence="3">
    <location>
        <begin position="1"/>
        <end position="216"/>
    </location>
</feature>
<dbReference type="SMART" id="SM00382">
    <property type="entry name" value="AAA"/>
    <property type="match status" value="1"/>
</dbReference>
<reference evidence="4 5" key="1">
    <citation type="submission" date="2020-04" db="EMBL/GenBank/DDBJ databases">
        <title>Novosphingobium sp. TW-4 isolated from soil.</title>
        <authorList>
            <person name="Dahal R.H."/>
            <person name="Chaudhary D.K."/>
        </authorList>
    </citation>
    <scope>NUCLEOTIDE SEQUENCE [LARGE SCALE GENOMIC DNA]</scope>
    <source>
        <strain evidence="4 5">TW-4</strain>
    </source>
</reference>
<dbReference type="RefSeq" id="WP_169495058.1">
    <property type="nucleotide sequence ID" value="NZ_JABBGM010000013.1"/>
</dbReference>
<dbReference type="PANTHER" id="PTHR43514">
    <property type="entry name" value="ABC TRANSPORTER I FAMILY MEMBER 10"/>
    <property type="match status" value="1"/>
</dbReference>
<keyword evidence="2 4" id="KW-0067">ATP-binding</keyword>
<dbReference type="Gene3D" id="3.40.50.300">
    <property type="entry name" value="P-loop containing nucleotide triphosphate hydrolases"/>
    <property type="match status" value="1"/>
</dbReference>
<dbReference type="GO" id="GO:0016887">
    <property type="term" value="F:ATP hydrolysis activity"/>
    <property type="evidence" value="ECO:0007669"/>
    <property type="project" value="InterPro"/>
</dbReference>
<dbReference type="InterPro" id="IPR027417">
    <property type="entry name" value="P-loop_NTPase"/>
</dbReference>
<name>A0A7Y0BTA1_9SPHN</name>
<organism evidence="4 5">
    <name type="scientific">Novosphingobium olei</name>
    <dbReference type="NCBI Taxonomy" id="2728851"/>
    <lineage>
        <taxon>Bacteria</taxon>
        <taxon>Pseudomonadati</taxon>
        <taxon>Pseudomonadota</taxon>
        <taxon>Alphaproteobacteria</taxon>
        <taxon>Sphingomonadales</taxon>
        <taxon>Sphingomonadaceae</taxon>
        <taxon>Novosphingobium</taxon>
    </lineage>
</organism>
<protein>
    <submittedName>
        <fullName evidence="4">ATP-binding cassette domain-containing protein</fullName>
    </submittedName>
</protein>
<keyword evidence="1" id="KW-0547">Nucleotide-binding</keyword>
<dbReference type="Proteomes" id="UP000583556">
    <property type="component" value="Unassembled WGS sequence"/>
</dbReference>